<comment type="similarity">
    <text evidence="4">Belongs to the SIMIBI class G3E GTPase family. ZNG1 subfamily.</text>
</comment>
<evidence type="ECO:0000259" key="8">
    <source>
        <dbReference type="Pfam" id="PF07683"/>
    </source>
</evidence>
<dbReference type="InterPro" id="IPR011629">
    <property type="entry name" value="CobW-like_C"/>
</dbReference>
<keyword evidence="3" id="KW-0143">Chaperone</keyword>
<dbReference type="CDD" id="cd03112">
    <property type="entry name" value="CobW-like"/>
    <property type="match status" value="1"/>
</dbReference>
<dbReference type="PANTHER" id="PTHR13748:SF62">
    <property type="entry name" value="COBW DOMAIN-CONTAINING PROTEIN"/>
    <property type="match status" value="1"/>
</dbReference>
<dbReference type="InterPro" id="IPR036627">
    <property type="entry name" value="CobW-likC_sf"/>
</dbReference>
<evidence type="ECO:0000313" key="10">
    <source>
        <dbReference type="Proteomes" id="UP000286246"/>
    </source>
</evidence>
<keyword evidence="2" id="KW-0378">Hydrolase</keyword>
<feature type="domain" description="CobW/HypB/UreG nucleotide-binding" evidence="7">
    <location>
        <begin position="8"/>
        <end position="182"/>
    </location>
</feature>
<proteinExistence type="inferred from homology"/>
<dbReference type="InterPro" id="IPR003495">
    <property type="entry name" value="CobW/HypB/UreG_nucleotide-bd"/>
</dbReference>
<comment type="caution">
    <text evidence="9">The sequence shown here is derived from an EMBL/GenBank/DDBJ whole genome shotgun (WGS) entry which is preliminary data.</text>
</comment>
<dbReference type="Gene3D" id="3.40.50.300">
    <property type="entry name" value="P-loop containing nucleotide triphosphate hydrolases"/>
    <property type="match status" value="1"/>
</dbReference>
<evidence type="ECO:0000313" key="9">
    <source>
        <dbReference type="EMBL" id="RKE57266.1"/>
    </source>
</evidence>
<dbReference type="InterPro" id="IPR051316">
    <property type="entry name" value="Zinc-reg_GTPase_activator"/>
</dbReference>
<evidence type="ECO:0000256" key="6">
    <source>
        <dbReference type="ARBA" id="ARBA00049117"/>
    </source>
</evidence>
<organism evidence="9 10">
    <name type="scientific">Sphingobacterium detergens</name>
    <dbReference type="NCBI Taxonomy" id="1145106"/>
    <lineage>
        <taxon>Bacteria</taxon>
        <taxon>Pseudomonadati</taxon>
        <taxon>Bacteroidota</taxon>
        <taxon>Sphingobacteriia</taxon>
        <taxon>Sphingobacteriales</taxon>
        <taxon>Sphingobacteriaceae</taxon>
        <taxon>Sphingobacterium</taxon>
    </lineage>
</organism>
<feature type="domain" description="CobW C-terminal" evidence="8">
    <location>
        <begin position="256"/>
        <end position="331"/>
    </location>
</feature>
<evidence type="ECO:0000256" key="4">
    <source>
        <dbReference type="ARBA" id="ARBA00034320"/>
    </source>
</evidence>
<dbReference type="OrthoDB" id="9808822at2"/>
<dbReference type="AlphaFoldDB" id="A0A420BL08"/>
<dbReference type="InterPro" id="IPR027417">
    <property type="entry name" value="P-loop_NTPase"/>
</dbReference>
<evidence type="ECO:0000259" key="7">
    <source>
        <dbReference type="Pfam" id="PF02492"/>
    </source>
</evidence>
<accession>A0A420BL08</accession>
<dbReference type="Gene3D" id="3.30.1220.10">
    <property type="entry name" value="CobW-like, C-terminal domain"/>
    <property type="match status" value="1"/>
</dbReference>
<dbReference type="SUPFAM" id="SSF90002">
    <property type="entry name" value="Hypothetical protein YjiA, C-terminal domain"/>
    <property type="match status" value="1"/>
</dbReference>
<dbReference type="RefSeq" id="WP_120258841.1">
    <property type="nucleotide sequence ID" value="NZ_RAPY01000001.1"/>
</dbReference>
<dbReference type="SUPFAM" id="SSF52540">
    <property type="entry name" value="P-loop containing nucleoside triphosphate hydrolases"/>
    <property type="match status" value="1"/>
</dbReference>
<evidence type="ECO:0000256" key="3">
    <source>
        <dbReference type="ARBA" id="ARBA00023186"/>
    </source>
</evidence>
<dbReference type="Pfam" id="PF07683">
    <property type="entry name" value="CobW_C"/>
    <property type="match status" value="1"/>
</dbReference>
<name>A0A420BL08_SPHD1</name>
<keyword evidence="1" id="KW-0547">Nucleotide-binding</keyword>
<reference evidence="9 10" key="1">
    <citation type="submission" date="2018-09" db="EMBL/GenBank/DDBJ databases">
        <title>Genomic Encyclopedia of Type Strains, Phase III (KMG-III): the genomes of soil and plant-associated and newly described type strains.</title>
        <authorList>
            <person name="Whitman W."/>
        </authorList>
    </citation>
    <scope>NUCLEOTIDE SEQUENCE [LARGE SCALE GENOMIC DNA]</scope>
    <source>
        <strain evidence="9 10">CECT 7938</strain>
    </source>
</reference>
<sequence>MNDLEARPVTILTGFLGAGKTTFLNALLKHYAERRFAIIENEIGQLNIDGMLLAKNYGQLIELQDGCICCTLNDDLYSALETLHADRDSFDELVIECTGLAMPSAVMEPFTIHPIFRKYFPLKRVICLIDAEFITDQMKERDEVLRQITAADLLLINKTESVHPDYLNDLQTYLQALNPLARLFCATSKKQFPFEEIEQVSYSHNNNKSFSLVKNDKLSAVKAKTFSSSVQQHLSDISYRTYIFVGEFNYIDLFLALSKLVGKHTDRIYRMKGIGYKSDNDKKIVLQTVGSRVDMGYGDYWEEGEEKTNVLVFIGKKLDQLNIETLLNQMLKIPAFEKK</sequence>
<evidence type="ECO:0000256" key="2">
    <source>
        <dbReference type="ARBA" id="ARBA00022801"/>
    </source>
</evidence>
<evidence type="ECO:0000256" key="1">
    <source>
        <dbReference type="ARBA" id="ARBA00022741"/>
    </source>
</evidence>
<gene>
    <name evidence="9" type="ORF">DFQ12_2151</name>
</gene>
<protein>
    <submittedName>
        <fullName evidence="9">G3E family GTPase</fullName>
    </submittedName>
</protein>
<dbReference type="Pfam" id="PF02492">
    <property type="entry name" value="cobW"/>
    <property type="match status" value="1"/>
</dbReference>
<keyword evidence="10" id="KW-1185">Reference proteome</keyword>
<dbReference type="GO" id="GO:0000166">
    <property type="term" value="F:nucleotide binding"/>
    <property type="evidence" value="ECO:0007669"/>
    <property type="project" value="UniProtKB-KW"/>
</dbReference>
<dbReference type="EMBL" id="RAPY01000001">
    <property type="protein sequence ID" value="RKE57266.1"/>
    <property type="molecule type" value="Genomic_DNA"/>
</dbReference>
<comment type="function">
    <text evidence="5">Zinc chaperone that directly transfers zinc cofactor to target proteins, thereby activating them. Zinc is transferred from the CXCC motif in the GTPase domain to the zinc binding site in target proteins in a process requiring GTP hydrolysis.</text>
</comment>
<dbReference type="GO" id="GO:0005737">
    <property type="term" value="C:cytoplasm"/>
    <property type="evidence" value="ECO:0007669"/>
    <property type="project" value="TreeGrafter"/>
</dbReference>
<comment type="catalytic activity">
    <reaction evidence="6">
        <text>GTP + H2O = GDP + phosphate + H(+)</text>
        <dbReference type="Rhea" id="RHEA:19669"/>
        <dbReference type="ChEBI" id="CHEBI:15377"/>
        <dbReference type="ChEBI" id="CHEBI:15378"/>
        <dbReference type="ChEBI" id="CHEBI:37565"/>
        <dbReference type="ChEBI" id="CHEBI:43474"/>
        <dbReference type="ChEBI" id="CHEBI:58189"/>
    </reaction>
    <physiologicalReaction direction="left-to-right" evidence="6">
        <dbReference type="Rhea" id="RHEA:19670"/>
    </physiologicalReaction>
</comment>
<dbReference type="PANTHER" id="PTHR13748">
    <property type="entry name" value="COBW-RELATED"/>
    <property type="match status" value="1"/>
</dbReference>
<evidence type="ECO:0000256" key="5">
    <source>
        <dbReference type="ARBA" id="ARBA00045658"/>
    </source>
</evidence>
<dbReference type="Proteomes" id="UP000286246">
    <property type="component" value="Unassembled WGS sequence"/>
</dbReference>
<dbReference type="GO" id="GO:0016787">
    <property type="term" value="F:hydrolase activity"/>
    <property type="evidence" value="ECO:0007669"/>
    <property type="project" value="UniProtKB-KW"/>
</dbReference>